<dbReference type="SUPFAM" id="SSF53098">
    <property type="entry name" value="Ribonuclease H-like"/>
    <property type="match status" value="1"/>
</dbReference>
<dbReference type="Proteomes" id="UP000024635">
    <property type="component" value="Unassembled WGS sequence"/>
</dbReference>
<reference evidence="6" key="1">
    <citation type="journal article" date="2015" name="Nat. Genet.">
        <title>The genome and transcriptome of the zoonotic hookworm Ancylostoma ceylanicum identify infection-specific gene families.</title>
        <authorList>
            <person name="Schwarz E.M."/>
            <person name="Hu Y."/>
            <person name="Antoshechkin I."/>
            <person name="Miller M.M."/>
            <person name="Sternberg P.W."/>
            <person name="Aroian R.V."/>
        </authorList>
    </citation>
    <scope>NUCLEOTIDE SEQUENCE</scope>
    <source>
        <strain evidence="6">HY135</strain>
    </source>
</reference>
<dbReference type="PANTHER" id="PTHR23044">
    <property type="entry name" value="3'-5' EXONUCLEASE ERI1-RELATED"/>
    <property type="match status" value="1"/>
</dbReference>
<comment type="caution">
    <text evidence="5">The sequence shown here is derived from an EMBL/GenBank/DDBJ whole genome shotgun (WGS) entry which is preliminary data.</text>
</comment>
<dbReference type="EMBL" id="JARK01001367">
    <property type="protein sequence ID" value="EYC17121.1"/>
    <property type="molecule type" value="Genomic_DNA"/>
</dbReference>
<keyword evidence="3" id="KW-0269">Exonuclease</keyword>
<accession>A0A016UQC3</accession>
<dbReference type="FunFam" id="3.30.420.10:FF:000200">
    <property type="entry name" value="Protein CBG10739"/>
    <property type="match status" value="1"/>
</dbReference>
<feature type="domain" description="Exonuclease" evidence="4">
    <location>
        <begin position="82"/>
        <end position="265"/>
    </location>
</feature>
<name>A0A016UQC3_9BILA</name>
<protein>
    <recommendedName>
        <fullName evidence="4">Exonuclease domain-containing protein</fullName>
    </recommendedName>
</protein>
<evidence type="ECO:0000256" key="3">
    <source>
        <dbReference type="ARBA" id="ARBA00022839"/>
    </source>
</evidence>
<dbReference type="GO" id="GO:0000175">
    <property type="term" value="F:3'-5'-RNA exonuclease activity"/>
    <property type="evidence" value="ECO:0007669"/>
    <property type="project" value="InterPro"/>
</dbReference>
<evidence type="ECO:0000313" key="6">
    <source>
        <dbReference type="Proteomes" id="UP000024635"/>
    </source>
</evidence>
<sequence>MVVLVSRTASSLLSLSSAYRCPHFFIATTSASNKAVKKVPFLKKRELSAVQTLSSRKPPQSIVAPVQRRSEPSRMAEQQFDHLLVLDFEATCCDNGPMIPYPEIIEFPVAKLDVRTWTVSSYFHQYVRPTANPILTSFCTHLTGIIQEMVDNQPTIDDVLRQFHEWMSKEGLLTSRAAFVTCGDWDLGVMLPSEAENKGLVVPEYFNKWINIKKSYCEHSGTFAKGLKDLLNIHKLEHVGRLHSGIDDVKSICTITSAIGKEGYVYRINGSTSDKVIRRRVFKNVTVQ</sequence>
<dbReference type="SMART" id="SM00479">
    <property type="entry name" value="EXOIII"/>
    <property type="match status" value="1"/>
</dbReference>
<dbReference type="InterPro" id="IPR051274">
    <property type="entry name" value="3-5_Exoribonuclease"/>
</dbReference>
<organism evidence="5 6">
    <name type="scientific">Ancylostoma ceylanicum</name>
    <dbReference type="NCBI Taxonomy" id="53326"/>
    <lineage>
        <taxon>Eukaryota</taxon>
        <taxon>Metazoa</taxon>
        <taxon>Ecdysozoa</taxon>
        <taxon>Nematoda</taxon>
        <taxon>Chromadorea</taxon>
        <taxon>Rhabditida</taxon>
        <taxon>Rhabditina</taxon>
        <taxon>Rhabditomorpha</taxon>
        <taxon>Strongyloidea</taxon>
        <taxon>Ancylostomatidae</taxon>
        <taxon>Ancylostomatinae</taxon>
        <taxon>Ancylostoma</taxon>
    </lineage>
</organism>
<dbReference type="InterPro" id="IPR012337">
    <property type="entry name" value="RNaseH-like_sf"/>
</dbReference>
<dbReference type="InterPro" id="IPR047201">
    <property type="entry name" value="ERI-1_3'hExo-like"/>
</dbReference>
<keyword evidence="6" id="KW-1185">Reference proteome</keyword>
<dbReference type="Pfam" id="PF00929">
    <property type="entry name" value="RNase_T"/>
    <property type="match status" value="1"/>
</dbReference>
<evidence type="ECO:0000313" key="5">
    <source>
        <dbReference type="EMBL" id="EYC17121.1"/>
    </source>
</evidence>
<dbReference type="CDD" id="cd06133">
    <property type="entry name" value="ERI-1_3'hExo_like"/>
    <property type="match status" value="1"/>
</dbReference>
<dbReference type="InterPro" id="IPR036397">
    <property type="entry name" value="RNaseH_sf"/>
</dbReference>
<proteinExistence type="predicted"/>
<keyword evidence="2" id="KW-0378">Hydrolase</keyword>
<dbReference type="InterPro" id="IPR013520">
    <property type="entry name" value="Ribonucl_H"/>
</dbReference>
<gene>
    <name evidence="5" type="primary">Acey_s0031.g2284</name>
    <name evidence="5" type="ORF">Y032_0031g2284</name>
</gene>
<dbReference type="OrthoDB" id="448399at2759"/>
<dbReference type="STRING" id="53326.A0A016UQC3"/>
<dbReference type="GO" id="GO:0003676">
    <property type="term" value="F:nucleic acid binding"/>
    <property type="evidence" value="ECO:0007669"/>
    <property type="project" value="InterPro"/>
</dbReference>
<dbReference type="PANTHER" id="PTHR23044:SF61">
    <property type="entry name" value="3'-5' EXORIBONUCLEASE 1-RELATED"/>
    <property type="match status" value="1"/>
</dbReference>
<dbReference type="AlphaFoldDB" id="A0A016UQC3"/>
<evidence type="ECO:0000256" key="2">
    <source>
        <dbReference type="ARBA" id="ARBA00022801"/>
    </source>
</evidence>
<dbReference type="Gene3D" id="3.30.420.10">
    <property type="entry name" value="Ribonuclease H-like superfamily/Ribonuclease H"/>
    <property type="match status" value="1"/>
</dbReference>
<keyword evidence="1" id="KW-0540">Nuclease</keyword>
<evidence type="ECO:0000256" key="1">
    <source>
        <dbReference type="ARBA" id="ARBA00022722"/>
    </source>
</evidence>
<evidence type="ECO:0000259" key="4">
    <source>
        <dbReference type="SMART" id="SM00479"/>
    </source>
</evidence>